<dbReference type="PROSITE" id="PS50158">
    <property type="entry name" value="ZF_CCHC"/>
    <property type="match status" value="1"/>
</dbReference>
<dbReference type="InterPro" id="IPR036875">
    <property type="entry name" value="Znf_CCHC_sf"/>
</dbReference>
<keyword evidence="1" id="KW-0863">Zinc-finger</keyword>
<evidence type="ECO:0000259" key="3">
    <source>
        <dbReference type="PROSITE" id="PS50158"/>
    </source>
</evidence>
<protein>
    <recommendedName>
        <fullName evidence="3">CCHC-type domain-containing protein</fullName>
    </recommendedName>
</protein>
<dbReference type="AlphaFoldDB" id="A0AAW1IHR0"/>
<dbReference type="PANTHER" id="PTHR33325:SF11">
    <property type="entry name" value="COLD SHOCK DOMAIN-CONTAINING PROTEIN 4-LIKE"/>
    <property type="match status" value="1"/>
</dbReference>
<keyword evidence="5" id="KW-1185">Reference proteome</keyword>
<feature type="domain" description="CCHC-type" evidence="3">
    <location>
        <begin position="272"/>
        <end position="285"/>
    </location>
</feature>
<organism evidence="4 5">
    <name type="scientific">Saponaria officinalis</name>
    <name type="common">Common soapwort</name>
    <name type="synonym">Lychnis saponaria</name>
    <dbReference type="NCBI Taxonomy" id="3572"/>
    <lineage>
        <taxon>Eukaryota</taxon>
        <taxon>Viridiplantae</taxon>
        <taxon>Streptophyta</taxon>
        <taxon>Embryophyta</taxon>
        <taxon>Tracheophyta</taxon>
        <taxon>Spermatophyta</taxon>
        <taxon>Magnoliopsida</taxon>
        <taxon>eudicotyledons</taxon>
        <taxon>Gunneridae</taxon>
        <taxon>Pentapetalae</taxon>
        <taxon>Caryophyllales</taxon>
        <taxon>Caryophyllaceae</taxon>
        <taxon>Caryophylleae</taxon>
        <taxon>Saponaria</taxon>
    </lineage>
</organism>
<dbReference type="EMBL" id="JBDFQZ010000009">
    <property type="protein sequence ID" value="KAK9688895.1"/>
    <property type="molecule type" value="Genomic_DNA"/>
</dbReference>
<keyword evidence="1" id="KW-0479">Metal-binding</keyword>
<feature type="region of interest" description="Disordered" evidence="2">
    <location>
        <begin position="208"/>
        <end position="260"/>
    </location>
</feature>
<dbReference type="PANTHER" id="PTHR33325">
    <property type="entry name" value="ZINC FINGER, CCHC-TYPE-RELATED"/>
    <property type="match status" value="1"/>
</dbReference>
<name>A0AAW1IHR0_SAPOF</name>
<evidence type="ECO:0000256" key="1">
    <source>
        <dbReference type="PROSITE-ProRule" id="PRU00047"/>
    </source>
</evidence>
<dbReference type="GO" id="GO:0003676">
    <property type="term" value="F:nucleic acid binding"/>
    <property type="evidence" value="ECO:0007669"/>
    <property type="project" value="InterPro"/>
</dbReference>
<feature type="compositionally biased region" description="Basic residues" evidence="2">
    <location>
        <begin position="208"/>
        <end position="222"/>
    </location>
</feature>
<keyword evidence="1" id="KW-0862">Zinc</keyword>
<evidence type="ECO:0000313" key="5">
    <source>
        <dbReference type="Proteomes" id="UP001443914"/>
    </source>
</evidence>
<proteinExistence type="predicted"/>
<accession>A0AAW1IHR0</accession>
<comment type="caution">
    <text evidence="4">The sequence shown here is derived from an EMBL/GenBank/DDBJ whole genome shotgun (WGS) entry which is preliminary data.</text>
</comment>
<dbReference type="SUPFAM" id="SSF57756">
    <property type="entry name" value="Retrovirus zinc finger-like domains"/>
    <property type="match status" value="1"/>
</dbReference>
<sequence>MSNLAKLDFVALDISGNNYLPWLLDAEIHLDANGLGETIKEGNTATTQNKAKAMIFLRHHLCEGLKYEYLTVKDPLTLWKNLKERYDHLKTVILPKARFDWLHLRLQDFKSINDYNSAMFRITAQLELCGEKVSDADKLEKTYQTFHGSQFLLSQQYRQRGFKRYCELVSYLLVAEENNEILLKNHQSRPTGTDPFPEVNATKYKNRNKGHAGIRGRGRGRGRGTWNTRVNYQGGRNGKFKNSYSNQKNDRKGGLWEDPRDGSRDRNIVNFCHRCGGKGHWARTCCAPPHVVDSYHRSLNDNKGKKIETNFFAEQEKVETNFADTNKSQPFNYDYLDVSDFFSDPDGRIDHLIGDGSVQASD</sequence>
<dbReference type="InterPro" id="IPR001878">
    <property type="entry name" value="Znf_CCHC"/>
</dbReference>
<dbReference type="GO" id="GO:0008270">
    <property type="term" value="F:zinc ion binding"/>
    <property type="evidence" value="ECO:0007669"/>
    <property type="project" value="UniProtKB-KW"/>
</dbReference>
<gene>
    <name evidence="4" type="ORF">RND81_09G019500</name>
</gene>
<evidence type="ECO:0000313" key="4">
    <source>
        <dbReference type="EMBL" id="KAK9688895.1"/>
    </source>
</evidence>
<feature type="compositionally biased region" description="Basic and acidic residues" evidence="2">
    <location>
        <begin position="248"/>
        <end position="260"/>
    </location>
</feature>
<evidence type="ECO:0000256" key="2">
    <source>
        <dbReference type="SAM" id="MobiDB-lite"/>
    </source>
</evidence>
<reference evidence="4" key="1">
    <citation type="submission" date="2024-03" db="EMBL/GenBank/DDBJ databases">
        <title>WGS assembly of Saponaria officinalis var. Norfolk2.</title>
        <authorList>
            <person name="Jenkins J."/>
            <person name="Shu S."/>
            <person name="Grimwood J."/>
            <person name="Barry K."/>
            <person name="Goodstein D."/>
            <person name="Schmutz J."/>
            <person name="Leebens-Mack J."/>
            <person name="Osbourn A."/>
        </authorList>
    </citation>
    <scope>NUCLEOTIDE SEQUENCE [LARGE SCALE GENOMIC DNA]</scope>
    <source>
        <strain evidence="4">JIC</strain>
    </source>
</reference>
<dbReference type="Proteomes" id="UP001443914">
    <property type="component" value="Unassembled WGS sequence"/>
</dbReference>